<accession>A0A1Z4VPP4</accession>
<keyword evidence="6" id="KW-1185">Reference proteome</keyword>
<dbReference type="PANTHER" id="PTHR38340:SF1">
    <property type="entry name" value="S-LAYER PROTEIN"/>
    <property type="match status" value="1"/>
</dbReference>
<protein>
    <submittedName>
        <fullName evidence="5">Bacteriocin</fullName>
    </submittedName>
</protein>
<evidence type="ECO:0000259" key="4">
    <source>
        <dbReference type="Pfam" id="PF06594"/>
    </source>
</evidence>
<dbReference type="Pfam" id="PF06594">
    <property type="entry name" value="HCBP_related"/>
    <property type="match status" value="3"/>
</dbReference>
<feature type="domain" description="Haemolysin-type calcium binding-related" evidence="4">
    <location>
        <begin position="1076"/>
        <end position="1120"/>
    </location>
</feature>
<name>A0A1Z4VPP4_9GAMM</name>
<feature type="domain" description="Haemolysin-type calcium binding-related" evidence="4">
    <location>
        <begin position="1365"/>
        <end position="1392"/>
    </location>
</feature>
<dbReference type="RefSeq" id="WP_096365672.1">
    <property type="nucleotide sequence ID" value="NZ_AP018052.1"/>
</dbReference>
<dbReference type="GO" id="GO:0005509">
    <property type="term" value="F:calcium ion binding"/>
    <property type="evidence" value="ECO:0007669"/>
    <property type="project" value="InterPro"/>
</dbReference>
<dbReference type="Gene3D" id="2.150.10.10">
    <property type="entry name" value="Serralysin-like metalloprotease, C-terminal"/>
    <property type="match status" value="7"/>
</dbReference>
<gene>
    <name evidence="5" type="ORF">FOKN1_1200</name>
</gene>
<evidence type="ECO:0000256" key="3">
    <source>
        <dbReference type="ARBA" id="ARBA00022837"/>
    </source>
</evidence>
<dbReference type="PROSITE" id="PS00330">
    <property type="entry name" value="HEMOLYSIN_CALCIUM"/>
    <property type="match status" value="3"/>
</dbReference>
<evidence type="ECO:0000313" key="5">
    <source>
        <dbReference type="EMBL" id="BAZ93599.1"/>
    </source>
</evidence>
<dbReference type="OrthoDB" id="1676884at2"/>
<keyword evidence="3" id="KW-0106">Calcium</keyword>
<keyword evidence="2" id="KW-0964">Secreted</keyword>
<dbReference type="InterPro" id="IPR010566">
    <property type="entry name" value="Haemolys_ca-bd"/>
</dbReference>
<dbReference type="EMBL" id="AP018052">
    <property type="protein sequence ID" value="BAZ93599.1"/>
    <property type="molecule type" value="Genomic_DNA"/>
</dbReference>
<dbReference type="PANTHER" id="PTHR38340">
    <property type="entry name" value="S-LAYER PROTEIN"/>
    <property type="match status" value="1"/>
</dbReference>
<sequence>MAGKLDMKTVEMIKDVVSLKTSPVTIANTVRNAQEGEYSGAAIGGLSAMESFAAVAGKSFKGAAPSLVVASAANNIRQAFDERNRAGYVSDRTWISLASDTLALVGAVGVVSVGATAGGIAVAATGVIASAALGIAALAESGGDDDIAKAAAQLIEQIQDIVRQAGDELTDFFEGVGGNFEDGVEQFGNAISDVGEDVSDTMNDIARGVGDFFNPVIERLRNLFASAQTLGSPIILDLDGDGVETMSIESGVNFDHDGNGFAEQTGWVGPDDGLLVLDRNGDGRINDGSELFGNQSRLVDGGLASNGFEALAALDENADGKIDLNDSVWHELRVWQDADGDGKSASDELIGLDTLHITAIHTDYSESSLMDAEGNHHKQLGSFGRSDGTIGAASDVWFQTDETFTAATEELDVPDDVSALPDLKGFGNVHDLHQAIVRDTDGELKGLVESFVVETDPQARNILFEQILFRWTGAEESLPDSRGSEIDARKLVVLERFFGQEFAGGENPPERAAERLLESCDGMFELMYSNLMRQTHLEGLYDLISYEWDSETKSIKGNLGALAGELEARFEQNVIGTDVVLREFVRSVEGFQAARDLSFEPLRHHEFFAWHIEAHDVLKAEGTVMNDVMFGTSGSDAIRAGAGDDVIDGMDGNNIILADDGNDTITTGAHDDLVYGGAGNDVIVDTTGSDTVYGGAGNDWITLNGTSSTRNRTNTVYGEEGDDTIVMTAFSRRNLLDGGAGNDLIRVARSDPFKSAYYDLSSTFIGGTGNDRMEGGAAGDTYIFNRGNGQDVISDFADHYQYATSNFRDDTLVFGAGIQPLDFSVSRLGDDMVIDIIDPDDSAATDQITIENWIKSSLDYAIERFEFSDGVVLGIDDIHALAMRGSDADDVIEGWNTPLEFDGRDGDDVIIAGIFDDVIYGGDGHDVITDAGGSDIVHGGAGDDRITLNGTSYRSNRVSSVYGEAGNDTIEVNVYSRDNRLDGGAGDDLIRADRSDPFTSARNNYASIFSGGAGNDRLEGSAAGDTYIFSRGDGQDVINDFSDHYRYSASYFRDDTLLFGTDILPSDIDIHRAGDDLVISVLDQLGNSTFERVTIESWFHSSGDYVIENFEFTNNVLFDASRLQVGGELDDVMTGTANHDLLAGSDGNDSLDGAGGNDVLFGGKGNDNLNGNSGNDILIAGQGTDFLHGGDGNDTFTGGASTNEGDFAGGVDYLYGEGGDDTLTAGSKATLLSGGDGNDTLTGGSGRFNYLLGGEGDDVLTATSDHWNTLNGDSGNDRLFGAAGNDTLNAGVGDDLLEGGAGSDSLVGGAGNDRYAFNRGGGGDRIVDYNPQDADPVAHGVTIDSLEFGHDIAHDQLWFAREDQDLLVSVIGTADQVRVQNWYQGEAYQLDQLLAGDGQLLFNDQVDQLVQAMAAFAPPAAGELDLSAQLQTQLEPALAAAWN</sequence>
<dbReference type="InterPro" id="IPR011049">
    <property type="entry name" value="Serralysin-like_metalloprot_C"/>
</dbReference>
<dbReference type="Pfam" id="PF00353">
    <property type="entry name" value="HemolysinCabind"/>
    <property type="match status" value="11"/>
</dbReference>
<evidence type="ECO:0000256" key="1">
    <source>
        <dbReference type="ARBA" id="ARBA00004613"/>
    </source>
</evidence>
<dbReference type="KEGG" id="ttc:FOKN1_1200"/>
<proteinExistence type="predicted"/>
<feature type="domain" description="Haemolysin-type calcium binding-related" evidence="4">
    <location>
        <begin position="845"/>
        <end position="876"/>
    </location>
</feature>
<organism evidence="5 6">
    <name type="scientific">Thiohalobacter thiocyanaticus</name>
    <dbReference type="NCBI Taxonomy" id="585455"/>
    <lineage>
        <taxon>Bacteria</taxon>
        <taxon>Pseudomonadati</taxon>
        <taxon>Pseudomonadota</taxon>
        <taxon>Gammaproteobacteria</taxon>
        <taxon>Thiohalobacterales</taxon>
        <taxon>Thiohalobacteraceae</taxon>
        <taxon>Thiohalobacter</taxon>
    </lineage>
</organism>
<comment type="subcellular location">
    <subcellularLocation>
        <location evidence="1">Secreted</location>
    </subcellularLocation>
</comment>
<evidence type="ECO:0000313" key="6">
    <source>
        <dbReference type="Proteomes" id="UP000218765"/>
    </source>
</evidence>
<dbReference type="PRINTS" id="PR00313">
    <property type="entry name" value="CABNDNGRPT"/>
</dbReference>
<evidence type="ECO:0000256" key="2">
    <source>
        <dbReference type="ARBA" id="ARBA00022525"/>
    </source>
</evidence>
<dbReference type="SUPFAM" id="SSF51120">
    <property type="entry name" value="beta-Roll"/>
    <property type="match status" value="5"/>
</dbReference>
<dbReference type="GO" id="GO:0005576">
    <property type="term" value="C:extracellular region"/>
    <property type="evidence" value="ECO:0007669"/>
    <property type="project" value="UniProtKB-SubCell"/>
</dbReference>
<dbReference type="InterPro" id="IPR050557">
    <property type="entry name" value="RTX_toxin/Mannuronan_C5-epim"/>
</dbReference>
<reference evidence="5 6" key="1">
    <citation type="submission" date="2017-05" db="EMBL/GenBank/DDBJ databases">
        <title>Thiocyanate degradation by Thiohalobacter thiocyanaticus FOKN1.</title>
        <authorList>
            <person name="Oshiki M."/>
            <person name="Fukushima T."/>
            <person name="Kawano S."/>
            <person name="Nakagawa J."/>
        </authorList>
    </citation>
    <scope>NUCLEOTIDE SEQUENCE [LARGE SCALE GENOMIC DNA]</scope>
    <source>
        <strain evidence="5 6">FOKN1</strain>
    </source>
</reference>
<dbReference type="Proteomes" id="UP000218765">
    <property type="component" value="Chromosome"/>
</dbReference>
<dbReference type="InterPro" id="IPR018511">
    <property type="entry name" value="Hemolysin-typ_Ca-bd_CS"/>
</dbReference>
<dbReference type="InterPro" id="IPR001343">
    <property type="entry name" value="Hemolysn_Ca-bd"/>
</dbReference>